<dbReference type="InParanoid" id="A0A0D0CCH2"/>
<sequence>LVDPSYHFPDPPLLMTLDNPWCKKLFIANWLASHPLWMSRLDHDPPAKFSSPQMW</sequence>
<gene>
    <name evidence="1" type="ORF">PAXRUDRAFT_158639</name>
</gene>
<dbReference type="HOGENOM" id="CLU_3038012_0_0_1"/>
<accession>A0A0D0CCH2</accession>
<dbReference type="Proteomes" id="UP000054538">
    <property type="component" value="Unassembled WGS sequence"/>
</dbReference>
<reference evidence="1 2" key="1">
    <citation type="submission" date="2014-04" db="EMBL/GenBank/DDBJ databases">
        <authorList>
            <consortium name="DOE Joint Genome Institute"/>
            <person name="Kuo A."/>
            <person name="Kohler A."/>
            <person name="Jargeat P."/>
            <person name="Nagy L.G."/>
            <person name="Floudas D."/>
            <person name="Copeland A."/>
            <person name="Barry K.W."/>
            <person name="Cichocki N."/>
            <person name="Veneault-Fourrey C."/>
            <person name="LaButti K."/>
            <person name="Lindquist E.A."/>
            <person name="Lipzen A."/>
            <person name="Lundell T."/>
            <person name="Morin E."/>
            <person name="Murat C."/>
            <person name="Sun H."/>
            <person name="Tunlid A."/>
            <person name="Henrissat B."/>
            <person name="Grigoriev I.V."/>
            <person name="Hibbett D.S."/>
            <person name="Martin F."/>
            <person name="Nordberg H.P."/>
            <person name="Cantor M.N."/>
            <person name="Hua S.X."/>
        </authorList>
    </citation>
    <scope>NUCLEOTIDE SEQUENCE [LARGE SCALE GENOMIC DNA]</scope>
    <source>
        <strain evidence="1 2">Ve08.2h10</strain>
    </source>
</reference>
<dbReference type="AlphaFoldDB" id="A0A0D0CCH2"/>
<proteinExistence type="predicted"/>
<organism evidence="1 2">
    <name type="scientific">Paxillus rubicundulus Ve08.2h10</name>
    <dbReference type="NCBI Taxonomy" id="930991"/>
    <lineage>
        <taxon>Eukaryota</taxon>
        <taxon>Fungi</taxon>
        <taxon>Dikarya</taxon>
        <taxon>Basidiomycota</taxon>
        <taxon>Agaricomycotina</taxon>
        <taxon>Agaricomycetes</taxon>
        <taxon>Agaricomycetidae</taxon>
        <taxon>Boletales</taxon>
        <taxon>Paxilineae</taxon>
        <taxon>Paxillaceae</taxon>
        <taxon>Paxillus</taxon>
    </lineage>
</organism>
<feature type="non-terminal residue" evidence="1">
    <location>
        <position position="1"/>
    </location>
</feature>
<evidence type="ECO:0000313" key="1">
    <source>
        <dbReference type="EMBL" id="KIK80467.1"/>
    </source>
</evidence>
<dbReference type="EMBL" id="KN826013">
    <property type="protein sequence ID" value="KIK80467.1"/>
    <property type="molecule type" value="Genomic_DNA"/>
</dbReference>
<evidence type="ECO:0000313" key="2">
    <source>
        <dbReference type="Proteomes" id="UP000054538"/>
    </source>
</evidence>
<dbReference type="OrthoDB" id="2634326at2759"/>
<reference evidence="2" key="2">
    <citation type="submission" date="2015-01" db="EMBL/GenBank/DDBJ databases">
        <title>Evolutionary Origins and Diversification of the Mycorrhizal Mutualists.</title>
        <authorList>
            <consortium name="DOE Joint Genome Institute"/>
            <consortium name="Mycorrhizal Genomics Consortium"/>
            <person name="Kohler A."/>
            <person name="Kuo A."/>
            <person name="Nagy L.G."/>
            <person name="Floudas D."/>
            <person name="Copeland A."/>
            <person name="Barry K.W."/>
            <person name="Cichocki N."/>
            <person name="Veneault-Fourrey C."/>
            <person name="LaButti K."/>
            <person name="Lindquist E.A."/>
            <person name="Lipzen A."/>
            <person name="Lundell T."/>
            <person name="Morin E."/>
            <person name="Murat C."/>
            <person name="Riley R."/>
            <person name="Ohm R."/>
            <person name="Sun H."/>
            <person name="Tunlid A."/>
            <person name="Henrissat B."/>
            <person name="Grigoriev I.V."/>
            <person name="Hibbett D.S."/>
            <person name="Martin F."/>
        </authorList>
    </citation>
    <scope>NUCLEOTIDE SEQUENCE [LARGE SCALE GENOMIC DNA]</scope>
    <source>
        <strain evidence="2">Ve08.2h10</strain>
    </source>
</reference>
<protein>
    <submittedName>
        <fullName evidence="1">Uncharacterized protein</fullName>
    </submittedName>
</protein>
<name>A0A0D0CCH2_9AGAM</name>
<keyword evidence="2" id="KW-1185">Reference proteome</keyword>